<sequence length="258" mass="26327">MKIRSLFASSVLAAACAVALGAAPAHAIVDGDVVPGGWQGDPVPATNPYGFVGRMSIGCTASLVAPTVALTAAHCAGATGSTVTFGELNAHRDGGEVRTVTGTSDLGDTWTPGASILVMRLDRPVTTIAPVRLAGPGDSGLWSGGKTLTGLGWGSIVDQCPGSPQIPSAELRSADLRIVDTAVSVGVYRNTAKVRSVAGHPAKGDSGGPLIARDAAGQPVQVGVYQATVGACGREYASYYNRIWTQKKLREFVEAELA</sequence>
<dbReference type="InterPro" id="IPR051333">
    <property type="entry name" value="CLIP_Serine_Protease"/>
</dbReference>
<name>A0ABS2A6W0_9ACTN</name>
<protein>
    <submittedName>
        <fullName evidence="3">Trypsin-like serine protease</fullName>
    </submittedName>
</protein>
<evidence type="ECO:0000259" key="2">
    <source>
        <dbReference type="PROSITE" id="PS50240"/>
    </source>
</evidence>
<evidence type="ECO:0000313" key="4">
    <source>
        <dbReference type="Proteomes" id="UP000632138"/>
    </source>
</evidence>
<accession>A0ABS2A6W0</accession>
<keyword evidence="4" id="KW-1185">Reference proteome</keyword>
<evidence type="ECO:0000256" key="1">
    <source>
        <dbReference type="SAM" id="SignalP"/>
    </source>
</evidence>
<dbReference type="InterPro" id="IPR018114">
    <property type="entry name" value="TRYPSIN_HIS"/>
</dbReference>
<dbReference type="PROSITE" id="PS51257">
    <property type="entry name" value="PROKAR_LIPOPROTEIN"/>
    <property type="match status" value="1"/>
</dbReference>
<dbReference type="PANTHER" id="PTHR24260">
    <property type="match status" value="1"/>
</dbReference>
<dbReference type="Gene3D" id="2.40.10.10">
    <property type="entry name" value="Trypsin-like serine proteases"/>
    <property type="match status" value="1"/>
</dbReference>
<reference evidence="3 4" key="1">
    <citation type="submission" date="2021-01" db="EMBL/GenBank/DDBJ databases">
        <title>Actinoplanes sp. nov. LDG1-06 isolated from lichen.</title>
        <authorList>
            <person name="Saeng-In P."/>
            <person name="Phongsopitanun W."/>
            <person name="Kanchanasin P."/>
            <person name="Yuki M."/>
            <person name="Kudo T."/>
            <person name="Ohkuma M."/>
            <person name="Tanasupawat S."/>
        </authorList>
    </citation>
    <scope>NUCLEOTIDE SEQUENCE [LARGE SCALE GENOMIC DNA]</scope>
    <source>
        <strain evidence="3 4">LDG1-06</strain>
    </source>
</reference>
<dbReference type="InterPro" id="IPR009003">
    <property type="entry name" value="Peptidase_S1_PA"/>
</dbReference>
<dbReference type="PROSITE" id="PS50240">
    <property type="entry name" value="TRYPSIN_DOM"/>
    <property type="match status" value="1"/>
</dbReference>
<dbReference type="EMBL" id="JAENHP010000001">
    <property type="protein sequence ID" value="MBM2615053.1"/>
    <property type="molecule type" value="Genomic_DNA"/>
</dbReference>
<dbReference type="RefSeq" id="WP_203374890.1">
    <property type="nucleotide sequence ID" value="NZ_JAENHP010000001.1"/>
</dbReference>
<dbReference type="PRINTS" id="PR00722">
    <property type="entry name" value="CHYMOTRYPSIN"/>
</dbReference>
<dbReference type="SUPFAM" id="SSF50494">
    <property type="entry name" value="Trypsin-like serine proteases"/>
    <property type="match status" value="1"/>
</dbReference>
<organism evidence="3 4">
    <name type="scientific">Paractinoplanes ovalisporus</name>
    <dbReference type="NCBI Taxonomy" id="2810368"/>
    <lineage>
        <taxon>Bacteria</taxon>
        <taxon>Bacillati</taxon>
        <taxon>Actinomycetota</taxon>
        <taxon>Actinomycetes</taxon>
        <taxon>Micromonosporales</taxon>
        <taxon>Micromonosporaceae</taxon>
        <taxon>Paractinoplanes</taxon>
    </lineage>
</organism>
<dbReference type="InterPro" id="IPR001314">
    <property type="entry name" value="Peptidase_S1A"/>
</dbReference>
<comment type="caution">
    <text evidence="3">The sequence shown here is derived from an EMBL/GenBank/DDBJ whole genome shotgun (WGS) entry which is preliminary data.</text>
</comment>
<proteinExistence type="predicted"/>
<dbReference type="InterPro" id="IPR001254">
    <property type="entry name" value="Trypsin_dom"/>
</dbReference>
<feature type="domain" description="Peptidase S1" evidence="2">
    <location>
        <begin position="28"/>
        <end position="258"/>
    </location>
</feature>
<feature type="chain" id="PRO_5047447021" evidence="1">
    <location>
        <begin position="28"/>
        <end position="258"/>
    </location>
</feature>
<dbReference type="InterPro" id="IPR043504">
    <property type="entry name" value="Peptidase_S1_PA_chymotrypsin"/>
</dbReference>
<dbReference type="SMART" id="SM00020">
    <property type="entry name" value="Tryp_SPc"/>
    <property type="match status" value="1"/>
</dbReference>
<keyword evidence="1" id="KW-0732">Signal</keyword>
<evidence type="ECO:0000313" key="3">
    <source>
        <dbReference type="EMBL" id="MBM2615053.1"/>
    </source>
</evidence>
<dbReference type="PANTHER" id="PTHR24260:SF136">
    <property type="entry name" value="GH08193P-RELATED"/>
    <property type="match status" value="1"/>
</dbReference>
<gene>
    <name evidence="3" type="ORF">JIG36_05700</name>
</gene>
<dbReference type="Pfam" id="PF00089">
    <property type="entry name" value="Trypsin"/>
    <property type="match status" value="1"/>
</dbReference>
<dbReference type="PROSITE" id="PS00134">
    <property type="entry name" value="TRYPSIN_HIS"/>
    <property type="match status" value="1"/>
</dbReference>
<dbReference type="Proteomes" id="UP000632138">
    <property type="component" value="Unassembled WGS sequence"/>
</dbReference>
<feature type="signal peptide" evidence="1">
    <location>
        <begin position="1"/>
        <end position="27"/>
    </location>
</feature>